<evidence type="ECO:0000256" key="8">
    <source>
        <dbReference type="ARBA" id="ARBA00023157"/>
    </source>
</evidence>
<protein>
    <recommendedName>
        <fullName evidence="9">Somatostatin/Cortistatin C-terminal domain-containing protein</fullName>
    </recommendedName>
</protein>
<dbReference type="AlphaFoldDB" id="A0AAY4BRW3"/>
<reference evidence="10 11" key="1">
    <citation type="submission" date="2020-06" db="EMBL/GenBank/DDBJ databases">
        <authorList>
            <consortium name="Wellcome Sanger Institute Data Sharing"/>
        </authorList>
    </citation>
    <scope>NUCLEOTIDE SEQUENCE [LARGE SCALE GENOMIC DNA]</scope>
</reference>
<keyword evidence="5" id="KW-0165">Cleavage on pair of basic residues</keyword>
<evidence type="ECO:0000313" key="11">
    <source>
        <dbReference type="Proteomes" id="UP000694580"/>
    </source>
</evidence>
<dbReference type="PANTHER" id="PTHR10558">
    <property type="entry name" value="SOMATOSTATIN"/>
    <property type="match status" value="1"/>
</dbReference>
<dbReference type="Ensembl" id="ENSDCDT00010027861.1">
    <property type="protein sequence ID" value="ENSDCDP00010023222.1"/>
    <property type="gene ID" value="ENSDCDG00010013850.1"/>
</dbReference>
<feature type="domain" description="Somatostatin/Cortistatin C-terminal" evidence="9">
    <location>
        <begin position="104"/>
        <end position="114"/>
    </location>
</feature>
<dbReference type="GO" id="GO:0001664">
    <property type="term" value="F:G protein-coupled receptor binding"/>
    <property type="evidence" value="ECO:0007669"/>
    <property type="project" value="TreeGrafter"/>
</dbReference>
<evidence type="ECO:0000256" key="2">
    <source>
        <dbReference type="ARBA" id="ARBA00004613"/>
    </source>
</evidence>
<dbReference type="GO" id="GO:0005184">
    <property type="term" value="F:neuropeptide hormone activity"/>
    <property type="evidence" value="ECO:0007669"/>
    <property type="project" value="TreeGrafter"/>
</dbReference>
<comment type="similarity">
    <text evidence="3">Belongs to the somatostatin family.</text>
</comment>
<evidence type="ECO:0000256" key="7">
    <source>
        <dbReference type="ARBA" id="ARBA00022729"/>
    </source>
</evidence>
<dbReference type="PANTHER" id="PTHR10558:SF1">
    <property type="entry name" value="CORTISTATIN"/>
    <property type="match status" value="1"/>
</dbReference>
<comment type="subcellular location">
    <subcellularLocation>
        <location evidence="2">Secreted</location>
    </subcellularLocation>
</comment>
<dbReference type="InterPro" id="IPR004250">
    <property type="entry name" value="Somatostatin"/>
</dbReference>
<dbReference type="GO" id="GO:0007193">
    <property type="term" value="P:adenylate cyclase-inhibiting G protein-coupled receptor signaling pathway"/>
    <property type="evidence" value="ECO:0007669"/>
    <property type="project" value="TreeGrafter"/>
</dbReference>
<dbReference type="GO" id="GO:0005615">
    <property type="term" value="C:extracellular space"/>
    <property type="evidence" value="ECO:0007669"/>
    <property type="project" value="TreeGrafter"/>
</dbReference>
<evidence type="ECO:0000313" key="10">
    <source>
        <dbReference type="Ensembl" id="ENSDCDP00010023222.1"/>
    </source>
</evidence>
<proteinExistence type="inferred from homology"/>
<dbReference type="Pfam" id="PF03002">
    <property type="entry name" value="Somatostatin"/>
    <property type="match status" value="1"/>
</dbReference>
<reference evidence="10" key="3">
    <citation type="submission" date="2025-09" db="UniProtKB">
        <authorList>
            <consortium name="Ensembl"/>
        </authorList>
    </citation>
    <scope>IDENTIFICATION</scope>
</reference>
<organism evidence="10 11">
    <name type="scientific">Denticeps clupeoides</name>
    <name type="common">denticle herring</name>
    <dbReference type="NCBI Taxonomy" id="299321"/>
    <lineage>
        <taxon>Eukaryota</taxon>
        <taxon>Metazoa</taxon>
        <taxon>Chordata</taxon>
        <taxon>Craniata</taxon>
        <taxon>Vertebrata</taxon>
        <taxon>Euteleostomi</taxon>
        <taxon>Actinopterygii</taxon>
        <taxon>Neopterygii</taxon>
        <taxon>Teleostei</taxon>
        <taxon>Clupei</taxon>
        <taxon>Clupeiformes</taxon>
        <taxon>Denticipitoidei</taxon>
        <taxon>Denticipitidae</taxon>
        <taxon>Denticeps</taxon>
    </lineage>
</organism>
<reference evidence="10" key="2">
    <citation type="submission" date="2025-08" db="UniProtKB">
        <authorList>
            <consortium name="Ensembl"/>
        </authorList>
    </citation>
    <scope>IDENTIFICATION</scope>
</reference>
<dbReference type="GO" id="GO:0030334">
    <property type="term" value="P:regulation of cell migration"/>
    <property type="evidence" value="ECO:0007669"/>
    <property type="project" value="TreeGrafter"/>
</dbReference>
<evidence type="ECO:0000256" key="6">
    <source>
        <dbReference type="ARBA" id="ARBA00022702"/>
    </source>
</evidence>
<keyword evidence="7" id="KW-0732">Signal</keyword>
<keyword evidence="6" id="KW-0372">Hormone</keyword>
<accession>A0AAY4BRW3</accession>
<comment type="function">
    <text evidence="1">Somatostatin inhibits the release of somatotropin.</text>
</comment>
<keyword evidence="8" id="KW-1015">Disulfide bond</keyword>
<name>A0AAY4BRW3_9TELE</name>
<evidence type="ECO:0000256" key="3">
    <source>
        <dbReference type="ARBA" id="ARBA00008327"/>
    </source>
</evidence>
<dbReference type="Proteomes" id="UP000694580">
    <property type="component" value="Chromosome 10"/>
</dbReference>
<evidence type="ECO:0000259" key="9">
    <source>
        <dbReference type="Pfam" id="PF03002"/>
    </source>
</evidence>
<dbReference type="InterPro" id="IPR018142">
    <property type="entry name" value="Somatostatin/Cortistatin_C"/>
</dbReference>
<dbReference type="GeneTree" id="ENSGT01110000267503"/>
<sequence>MGQVAEIDACSVLDSSGFTMRVLVSLVPLGLVLWSGEQTRALPIQENLPKCKQSKTHKEQDLLLKIQSQLAAMNLTEEDLARLDLEQLLNGKLVERSTPQERPPCKNFFWKTLSCRTQS</sequence>
<keyword evidence="4" id="KW-0964">Secreted</keyword>
<evidence type="ECO:0000256" key="1">
    <source>
        <dbReference type="ARBA" id="ARBA00003524"/>
    </source>
</evidence>
<gene>
    <name evidence="10" type="primary">sst6</name>
</gene>
<keyword evidence="11" id="KW-1185">Reference proteome</keyword>
<evidence type="ECO:0000256" key="5">
    <source>
        <dbReference type="ARBA" id="ARBA00022685"/>
    </source>
</evidence>
<evidence type="ECO:0000256" key="4">
    <source>
        <dbReference type="ARBA" id="ARBA00022525"/>
    </source>
</evidence>